<dbReference type="Gene3D" id="4.10.410.10">
    <property type="entry name" value="Pancreatic trypsin inhibitor Kunitz domain"/>
    <property type="match status" value="1"/>
</dbReference>
<dbReference type="SUPFAM" id="SSF57362">
    <property type="entry name" value="BPTI-like"/>
    <property type="match status" value="1"/>
</dbReference>
<proteinExistence type="predicted"/>
<name>A0A1A9WUS8_9MUSC</name>
<organism evidence="2 3">
    <name type="scientific">Glossina brevipalpis</name>
    <dbReference type="NCBI Taxonomy" id="37001"/>
    <lineage>
        <taxon>Eukaryota</taxon>
        <taxon>Metazoa</taxon>
        <taxon>Ecdysozoa</taxon>
        <taxon>Arthropoda</taxon>
        <taxon>Hexapoda</taxon>
        <taxon>Insecta</taxon>
        <taxon>Pterygota</taxon>
        <taxon>Neoptera</taxon>
        <taxon>Endopterygota</taxon>
        <taxon>Diptera</taxon>
        <taxon>Brachycera</taxon>
        <taxon>Muscomorpha</taxon>
        <taxon>Hippoboscoidea</taxon>
        <taxon>Glossinidae</taxon>
        <taxon>Glossina</taxon>
    </lineage>
</organism>
<evidence type="ECO:0000313" key="2">
    <source>
        <dbReference type="EnsemblMetazoa" id="GBRI033153-PA"/>
    </source>
</evidence>
<dbReference type="Pfam" id="PF00014">
    <property type="entry name" value="Kunitz_BPTI"/>
    <property type="match status" value="1"/>
</dbReference>
<protein>
    <recommendedName>
        <fullName evidence="1">BPTI/Kunitz inhibitor domain-containing protein</fullName>
    </recommendedName>
</protein>
<dbReference type="PROSITE" id="PS50279">
    <property type="entry name" value="BPTI_KUNITZ_2"/>
    <property type="match status" value="1"/>
</dbReference>
<feature type="domain" description="BPTI/Kunitz inhibitor" evidence="1">
    <location>
        <begin position="54"/>
        <end position="105"/>
    </location>
</feature>
<dbReference type="VEuPathDB" id="VectorBase:GBRI033153"/>
<evidence type="ECO:0000259" key="1">
    <source>
        <dbReference type="PROSITE" id="PS50279"/>
    </source>
</evidence>
<evidence type="ECO:0000313" key="3">
    <source>
        <dbReference type="Proteomes" id="UP000091820"/>
    </source>
</evidence>
<dbReference type="AlphaFoldDB" id="A0A1A9WUS8"/>
<sequence length="105" mass="12204">MFTLIKDVQEDAYVNKKKEILVRHYCGPYLGDQYSSNVFPQKFYVFIAIADVVCVLPDSVSDNGEKCIRSQAFWSYRVAINDCIQLIYFGFGYNENTFLTQKECE</sequence>
<dbReference type="GO" id="GO:0004867">
    <property type="term" value="F:serine-type endopeptidase inhibitor activity"/>
    <property type="evidence" value="ECO:0007669"/>
    <property type="project" value="InterPro"/>
</dbReference>
<keyword evidence="3" id="KW-1185">Reference proteome</keyword>
<accession>A0A1A9WUS8</accession>
<dbReference type="InterPro" id="IPR036880">
    <property type="entry name" value="Kunitz_BPTI_sf"/>
</dbReference>
<reference evidence="3" key="1">
    <citation type="submission" date="2014-03" db="EMBL/GenBank/DDBJ databases">
        <authorList>
            <person name="Aksoy S."/>
            <person name="Warren W."/>
            <person name="Wilson R.K."/>
        </authorList>
    </citation>
    <scope>NUCLEOTIDE SEQUENCE [LARGE SCALE GENOMIC DNA]</scope>
    <source>
        <strain evidence="3">IAEA</strain>
    </source>
</reference>
<reference evidence="2" key="2">
    <citation type="submission" date="2020-05" db="UniProtKB">
        <authorList>
            <consortium name="EnsemblMetazoa"/>
        </authorList>
    </citation>
    <scope>IDENTIFICATION</scope>
    <source>
        <strain evidence="2">IAEA</strain>
    </source>
</reference>
<dbReference type="Proteomes" id="UP000091820">
    <property type="component" value="Unassembled WGS sequence"/>
</dbReference>
<dbReference type="EnsemblMetazoa" id="GBRI033153-RA">
    <property type="protein sequence ID" value="GBRI033153-PA"/>
    <property type="gene ID" value="GBRI033153"/>
</dbReference>
<dbReference type="InterPro" id="IPR002223">
    <property type="entry name" value="Kunitz_BPTI"/>
</dbReference>